<reference evidence="4 5" key="1">
    <citation type="submission" date="2018-08" db="EMBL/GenBank/DDBJ databases">
        <title>A genome reference for cultivated species of the human gut microbiota.</title>
        <authorList>
            <person name="Zou Y."/>
            <person name="Xue W."/>
            <person name="Luo G."/>
        </authorList>
    </citation>
    <scope>NUCLEOTIDE SEQUENCE [LARGE SCALE GENOMIC DNA]</scope>
    <source>
        <strain evidence="4 5">AF14-32</strain>
    </source>
</reference>
<feature type="compositionally biased region" description="Basic and acidic residues" evidence="1">
    <location>
        <begin position="146"/>
        <end position="158"/>
    </location>
</feature>
<evidence type="ECO:0000256" key="1">
    <source>
        <dbReference type="SAM" id="MobiDB-lite"/>
    </source>
</evidence>
<sequence length="405" mass="47649">MKKKLARTATYKGYLPEMMVYIIVWVIVLMVPIVSDFFDLLSGKAEEMHWKGIFMLWLNMLPYFLLFLLNNRVLAPFLFLKQKVVVYVIASVLISAFTFYVVYLFSPSPFTMKRQQVEQRMHDRRGERPGPREYVVPGVPSTTDTLRTREARPAPRHPDFRRPPFEEMPFFMPLLRGPFLGRMLIVLLMFSFNIAVKLFFKSMRDQEAMKELERNNLQTELDYLKYQINPHFFMNTLNNIHALVDIDTEKAKQTIVELSRLMRYVLYESNNRLILLSKEVQFLNHYIELMRIRYTDKVRIDVSFPMDTGEIQVPPLLFVSFVENAFKHGVSYQSPSFVSVSLQIEGDEIIFCCANSNYNMTEDQHHGIGLDNIRKRLRLLFGNRYKLSIDEKPDCFNVQLSVPIS</sequence>
<accession>A0A412Y5Z5</accession>
<feature type="transmembrane region" description="Helical" evidence="2">
    <location>
        <begin position="84"/>
        <end position="105"/>
    </location>
</feature>
<dbReference type="Proteomes" id="UP000283850">
    <property type="component" value="Unassembled WGS sequence"/>
</dbReference>
<dbReference type="GO" id="GO:0000155">
    <property type="term" value="F:phosphorelay sensor kinase activity"/>
    <property type="evidence" value="ECO:0007669"/>
    <property type="project" value="InterPro"/>
</dbReference>
<name>A0A412Y5Z5_9BACE</name>
<feature type="transmembrane region" description="Helical" evidence="2">
    <location>
        <begin position="20"/>
        <end position="41"/>
    </location>
</feature>
<dbReference type="PANTHER" id="PTHR34220">
    <property type="entry name" value="SENSOR HISTIDINE KINASE YPDA"/>
    <property type="match status" value="1"/>
</dbReference>
<feature type="domain" description="Signal transduction histidine kinase internal region" evidence="3">
    <location>
        <begin position="220"/>
        <end position="297"/>
    </location>
</feature>
<keyword evidence="2" id="KW-0812">Transmembrane</keyword>
<evidence type="ECO:0000313" key="5">
    <source>
        <dbReference type="Proteomes" id="UP000283850"/>
    </source>
</evidence>
<evidence type="ECO:0000256" key="2">
    <source>
        <dbReference type="SAM" id="Phobius"/>
    </source>
</evidence>
<dbReference type="InterPro" id="IPR036890">
    <property type="entry name" value="HATPase_C_sf"/>
</dbReference>
<dbReference type="AlphaFoldDB" id="A0A412Y5Z5"/>
<feature type="transmembrane region" description="Helical" evidence="2">
    <location>
        <begin position="53"/>
        <end position="72"/>
    </location>
</feature>
<dbReference type="Pfam" id="PF06580">
    <property type="entry name" value="His_kinase"/>
    <property type="match status" value="1"/>
</dbReference>
<keyword evidence="4" id="KW-0808">Transferase</keyword>
<evidence type="ECO:0000313" key="4">
    <source>
        <dbReference type="EMBL" id="RGV52862.1"/>
    </source>
</evidence>
<keyword evidence="2" id="KW-0472">Membrane</keyword>
<dbReference type="InterPro" id="IPR050640">
    <property type="entry name" value="Bact_2-comp_sensor_kinase"/>
</dbReference>
<organism evidence="4 5">
    <name type="scientific">Bacteroides intestinalis</name>
    <dbReference type="NCBI Taxonomy" id="329854"/>
    <lineage>
        <taxon>Bacteria</taxon>
        <taxon>Pseudomonadati</taxon>
        <taxon>Bacteroidota</taxon>
        <taxon>Bacteroidia</taxon>
        <taxon>Bacteroidales</taxon>
        <taxon>Bacteroidaceae</taxon>
        <taxon>Bacteroides</taxon>
    </lineage>
</organism>
<protein>
    <submittedName>
        <fullName evidence="4">Sensor histidine kinase</fullName>
    </submittedName>
</protein>
<keyword evidence="2" id="KW-1133">Transmembrane helix</keyword>
<dbReference type="Gene3D" id="3.30.565.10">
    <property type="entry name" value="Histidine kinase-like ATPase, C-terminal domain"/>
    <property type="match status" value="1"/>
</dbReference>
<comment type="caution">
    <text evidence="4">The sequence shown here is derived from an EMBL/GenBank/DDBJ whole genome shotgun (WGS) entry which is preliminary data.</text>
</comment>
<dbReference type="SUPFAM" id="SSF55874">
    <property type="entry name" value="ATPase domain of HSP90 chaperone/DNA topoisomerase II/histidine kinase"/>
    <property type="match status" value="1"/>
</dbReference>
<dbReference type="GO" id="GO:0016020">
    <property type="term" value="C:membrane"/>
    <property type="evidence" value="ECO:0007669"/>
    <property type="project" value="InterPro"/>
</dbReference>
<proteinExistence type="predicted"/>
<dbReference type="InterPro" id="IPR010559">
    <property type="entry name" value="Sig_transdc_His_kin_internal"/>
</dbReference>
<feature type="region of interest" description="Disordered" evidence="1">
    <location>
        <begin position="121"/>
        <end position="158"/>
    </location>
</feature>
<keyword evidence="4" id="KW-0418">Kinase</keyword>
<feature type="transmembrane region" description="Helical" evidence="2">
    <location>
        <begin position="179"/>
        <end position="200"/>
    </location>
</feature>
<dbReference type="PANTHER" id="PTHR34220:SF7">
    <property type="entry name" value="SENSOR HISTIDINE KINASE YPDA"/>
    <property type="match status" value="1"/>
</dbReference>
<dbReference type="EMBL" id="QRZF01000008">
    <property type="protein sequence ID" value="RGV52862.1"/>
    <property type="molecule type" value="Genomic_DNA"/>
</dbReference>
<evidence type="ECO:0000259" key="3">
    <source>
        <dbReference type="Pfam" id="PF06580"/>
    </source>
</evidence>
<gene>
    <name evidence="4" type="ORF">DWW10_12910</name>
</gene>
<dbReference type="RefSeq" id="WP_022393521.1">
    <property type="nucleotide sequence ID" value="NZ_QRZF01000008.1"/>
</dbReference>
<feature type="compositionally biased region" description="Basic and acidic residues" evidence="1">
    <location>
        <begin position="121"/>
        <end position="131"/>
    </location>
</feature>